<dbReference type="AlphaFoldDB" id="A0AA89AN62"/>
<keyword evidence="2" id="KW-1185">Reference proteome</keyword>
<accession>A0AA89AN62</accession>
<dbReference type="EMBL" id="JAVXUP010001535">
    <property type="protein sequence ID" value="KAK3010514.1"/>
    <property type="molecule type" value="Genomic_DNA"/>
</dbReference>
<evidence type="ECO:0000313" key="1">
    <source>
        <dbReference type="EMBL" id="KAK3010514.1"/>
    </source>
</evidence>
<dbReference type="Proteomes" id="UP001188597">
    <property type="component" value="Unassembled WGS sequence"/>
</dbReference>
<protein>
    <submittedName>
        <fullName evidence="1">Uncharacterized protein</fullName>
    </submittedName>
</protein>
<evidence type="ECO:0000313" key="2">
    <source>
        <dbReference type="Proteomes" id="UP001188597"/>
    </source>
</evidence>
<gene>
    <name evidence="1" type="ORF">RJ639_011005</name>
</gene>
<comment type="caution">
    <text evidence="1">The sequence shown here is derived from an EMBL/GenBank/DDBJ whole genome shotgun (WGS) entry which is preliminary data.</text>
</comment>
<reference evidence="1" key="1">
    <citation type="submission" date="2022-12" db="EMBL/GenBank/DDBJ databases">
        <title>Draft genome assemblies for two species of Escallonia (Escalloniales).</title>
        <authorList>
            <person name="Chanderbali A."/>
            <person name="Dervinis C."/>
            <person name="Anghel I."/>
            <person name="Soltis D."/>
            <person name="Soltis P."/>
            <person name="Zapata F."/>
        </authorList>
    </citation>
    <scope>NUCLEOTIDE SEQUENCE</scope>
    <source>
        <strain evidence="1">UCBG64.0493</strain>
        <tissue evidence="1">Leaf</tissue>
    </source>
</reference>
<organism evidence="1 2">
    <name type="scientific">Escallonia herrerae</name>
    <dbReference type="NCBI Taxonomy" id="1293975"/>
    <lineage>
        <taxon>Eukaryota</taxon>
        <taxon>Viridiplantae</taxon>
        <taxon>Streptophyta</taxon>
        <taxon>Embryophyta</taxon>
        <taxon>Tracheophyta</taxon>
        <taxon>Spermatophyta</taxon>
        <taxon>Magnoliopsida</taxon>
        <taxon>eudicotyledons</taxon>
        <taxon>Gunneridae</taxon>
        <taxon>Pentapetalae</taxon>
        <taxon>asterids</taxon>
        <taxon>campanulids</taxon>
        <taxon>Escalloniales</taxon>
        <taxon>Escalloniaceae</taxon>
        <taxon>Escallonia</taxon>
    </lineage>
</organism>
<name>A0AA89AN62_9ASTE</name>
<proteinExistence type="predicted"/>
<sequence>MMGQKDANLSITFTFTSLGEDK</sequence>